<dbReference type="AlphaFoldDB" id="A0A380DLU8"/>
<dbReference type="InterPro" id="IPR015282">
    <property type="entry name" value="SSL_OB"/>
</dbReference>
<proteinExistence type="inferred from homology"/>
<dbReference type="InterPro" id="IPR008375">
    <property type="entry name" value="Staph_exotoxin"/>
</dbReference>
<protein>
    <submittedName>
        <fullName evidence="4">Exotoxin</fullName>
    </submittedName>
</protein>
<dbReference type="InterPro" id="IPR016091">
    <property type="entry name" value="SuperAg_toxin_C"/>
</dbReference>
<evidence type="ECO:0000313" key="5">
    <source>
        <dbReference type="Proteomes" id="UP000254502"/>
    </source>
</evidence>
<dbReference type="SUPFAM" id="SSF50203">
    <property type="entry name" value="Bacterial enterotoxins"/>
    <property type="match status" value="1"/>
</dbReference>
<dbReference type="InterPro" id="IPR013307">
    <property type="entry name" value="Superantigen_bac"/>
</dbReference>
<gene>
    <name evidence="4" type="primary">speC</name>
    <name evidence="4" type="ORF">NCTC5664_00286</name>
</gene>
<dbReference type="InterPro" id="IPR006126">
    <property type="entry name" value="Staph/Strept_toxin_CS"/>
</dbReference>
<dbReference type="PRINTS" id="PR01800">
    <property type="entry name" value="STAPHEXOTOXN"/>
</dbReference>
<evidence type="ECO:0000313" key="4">
    <source>
        <dbReference type="EMBL" id="SUK31911.1"/>
    </source>
</evidence>
<dbReference type="PRINTS" id="PR01898">
    <property type="entry name" value="SAGSUPRFAMLY"/>
</dbReference>
<evidence type="ECO:0000259" key="3">
    <source>
        <dbReference type="Pfam" id="PF09199"/>
    </source>
</evidence>
<dbReference type="EMBL" id="UHAQ01000002">
    <property type="protein sequence ID" value="SUK31911.1"/>
    <property type="molecule type" value="Genomic_DNA"/>
</dbReference>
<name>A0A380DLU8_STAAU</name>
<dbReference type="NCBIfam" id="NF009886">
    <property type="entry name" value="PRK13345.1"/>
    <property type="match status" value="1"/>
</dbReference>
<dbReference type="GO" id="GO:0005576">
    <property type="term" value="C:extracellular region"/>
    <property type="evidence" value="ECO:0007669"/>
    <property type="project" value="InterPro"/>
</dbReference>
<evidence type="ECO:0000256" key="1">
    <source>
        <dbReference type="ARBA" id="ARBA00008401"/>
    </source>
</evidence>
<feature type="domain" description="Staphylococcal/Streptococcal toxin beta-grasp" evidence="2">
    <location>
        <begin position="165"/>
        <end position="257"/>
    </location>
</feature>
<feature type="domain" description="Staphylococcal superantigen-like OB-fold" evidence="3">
    <location>
        <begin position="71"/>
        <end position="152"/>
    </location>
</feature>
<evidence type="ECO:0000259" key="2">
    <source>
        <dbReference type="Pfam" id="PF02876"/>
    </source>
</evidence>
<dbReference type="Proteomes" id="UP000254502">
    <property type="component" value="Unassembled WGS sequence"/>
</dbReference>
<dbReference type="InterPro" id="IPR006123">
    <property type="entry name" value="Toxin_b-grasp_Staph/Strep"/>
</dbReference>
<dbReference type="PRINTS" id="PR01501">
    <property type="entry name" value="TOXICSSTOXIN"/>
</dbReference>
<reference evidence="4 5" key="1">
    <citation type="submission" date="2018-06" db="EMBL/GenBank/DDBJ databases">
        <authorList>
            <consortium name="Pathogen Informatics"/>
            <person name="Doyle S."/>
        </authorList>
    </citation>
    <scope>NUCLEOTIDE SEQUENCE [LARGE SCALE GENOMIC DNA]</scope>
    <source>
        <strain evidence="4 5">NCTC5664</strain>
    </source>
</reference>
<dbReference type="Pfam" id="PF09199">
    <property type="entry name" value="SSL_OB"/>
    <property type="match status" value="1"/>
</dbReference>
<dbReference type="Gene3D" id="3.10.20.120">
    <property type="match status" value="1"/>
</dbReference>
<organism evidence="4 5">
    <name type="scientific">Staphylococcus aureus</name>
    <dbReference type="NCBI Taxonomy" id="1280"/>
    <lineage>
        <taxon>Bacteria</taxon>
        <taxon>Bacillati</taxon>
        <taxon>Bacillota</taxon>
        <taxon>Bacilli</taxon>
        <taxon>Bacillales</taxon>
        <taxon>Staphylococcaceae</taxon>
        <taxon>Staphylococcus</taxon>
    </lineage>
</organism>
<dbReference type="SUPFAM" id="SSF54334">
    <property type="entry name" value="Superantigen toxins, C-terminal domain"/>
    <property type="match status" value="1"/>
</dbReference>
<dbReference type="Gene3D" id="2.40.50.110">
    <property type="match status" value="1"/>
</dbReference>
<dbReference type="InterPro" id="IPR008992">
    <property type="entry name" value="Enterotoxin"/>
</dbReference>
<accession>A0A380DLU8</accession>
<sequence length="258" mass="29756">MHLIIKTDSSNYVIITIQYIKIGENKYEIYCISKATLAIGILTTGVITAESQTGHAKVELDETQRKYYINMLHQYYSEESFEPTNISVKSEDYYGSNVLNFKQRNKAFKVFLLGDDKNKYKEKTHGLDVFAVPELIDIKGGIYSVGGITKKNVRSVFGFVSNPSLQVKKVDAKNGFSINELFFIQKEEVSLKELDFKIRKLLIEKYRLYKGTADKGRIVINMKDEKKHEIDLSEKLSFERMFDVMDSKKIKNIEVNLN</sequence>
<comment type="similarity">
    <text evidence="1">Belongs to the staphylococcal/streptococcal toxin family.</text>
</comment>
<dbReference type="PROSITE" id="PS00278">
    <property type="entry name" value="STAPH_STREP_TOXIN_2"/>
    <property type="match status" value="1"/>
</dbReference>
<dbReference type="Pfam" id="PF02876">
    <property type="entry name" value="Stap_Strp_tox_C"/>
    <property type="match status" value="1"/>
</dbReference>